<dbReference type="InterPro" id="IPR037523">
    <property type="entry name" value="VOC_core"/>
</dbReference>
<protein>
    <submittedName>
        <fullName evidence="3">Glyoxalase superfamily protein</fullName>
    </submittedName>
    <submittedName>
        <fullName evidence="2">VOC family protein</fullName>
    </submittedName>
</protein>
<sequence>MFQGLRTAIYGVPDIKKAKEWYTQVLGFSPYFDQPYYVGFNVGGYELGLDPNANPGSATGSTVYWGVEDAEATHQRLLELGAIANGGVRDVGEGIQVASVIDPFGNQLSFIKNPNFSLK</sequence>
<name>A0A8T7M363_9CHLR</name>
<dbReference type="EMBL" id="JACATZ010000001">
    <property type="protein sequence ID" value="NWJ45405.1"/>
    <property type="molecule type" value="Genomic_DNA"/>
</dbReference>
<proteinExistence type="predicted"/>
<evidence type="ECO:0000313" key="3">
    <source>
        <dbReference type="EMBL" id="WJW67277.1"/>
    </source>
</evidence>
<dbReference type="Gene3D" id="3.10.180.10">
    <property type="entry name" value="2,3-Dihydroxybiphenyl 1,2-Dioxygenase, domain 1"/>
    <property type="match status" value="1"/>
</dbReference>
<dbReference type="Proteomes" id="UP000521676">
    <property type="component" value="Unassembled WGS sequence"/>
</dbReference>
<dbReference type="InterPro" id="IPR029068">
    <property type="entry name" value="Glyas_Bleomycin-R_OHBP_Dase"/>
</dbReference>
<dbReference type="PROSITE" id="PS51819">
    <property type="entry name" value="VOC"/>
    <property type="match status" value="1"/>
</dbReference>
<dbReference type="EMBL" id="CP128399">
    <property type="protein sequence ID" value="WJW67277.1"/>
    <property type="molecule type" value="Genomic_DNA"/>
</dbReference>
<dbReference type="Proteomes" id="UP001431572">
    <property type="component" value="Chromosome 1"/>
</dbReference>
<evidence type="ECO:0000313" key="5">
    <source>
        <dbReference type="Proteomes" id="UP001431572"/>
    </source>
</evidence>
<organism evidence="2 4">
    <name type="scientific">Candidatus Chlorohelix allophototropha</name>
    <dbReference type="NCBI Taxonomy" id="3003348"/>
    <lineage>
        <taxon>Bacteria</taxon>
        <taxon>Bacillati</taxon>
        <taxon>Chloroflexota</taxon>
        <taxon>Chloroflexia</taxon>
        <taxon>Candidatus Chloroheliales</taxon>
        <taxon>Candidatus Chloroheliaceae</taxon>
        <taxon>Candidatus Chlorohelix</taxon>
    </lineage>
</organism>
<evidence type="ECO:0000313" key="4">
    <source>
        <dbReference type="Proteomes" id="UP000521676"/>
    </source>
</evidence>
<dbReference type="InterPro" id="IPR004360">
    <property type="entry name" value="Glyas_Fos-R_dOase_dom"/>
</dbReference>
<feature type="domain" description="VOC" evidence="1">
    <location>
        <begin position="4"/>
        <end position="113"/>
    </location>
</feature>
<evidence type="ECO:0000313" key="2">
    <source>
        <dbReference type="EMBL" id="NWJ45405.1"/>
    </source>
</evidence>
<dbReference type="AlphaFoldDB" id="A0A8T7M363"/>
<gene>
    <name evidence="2" type="ORF">HXX08_05950</name>
    <name evidence="3" type="ORF">OZ401_000537</name>
</gene>
<dbReference type="Pfam" id="PF00903">
    <property type="entry name" value="Glyoxalase"/>
    <property type="match status" value="1"/>
</dbReference>
<keyword evidence="5" id="KW-1185">Reference proteome</keyword>
<reference evidence="3" key="2">
    <citation type="journal article" date="2024" name="Nature">
        <title>Anoxygenic phototroph of the Chloroflexota uses a type I reaction centre.</title>
        <authorList>
            <person name="Tsuji J.M."/>
            <person name="Shaw N.A."/>
            <person name="Nagashima S."/>
            <person name="Venkiteswaran J.J."/>
            <person name="Schiff S.L."/>
            <person name="Watanabe T."/>
            <person name="Fukui M."/>
            <person name="Hanada S."/>
            <person name="Tank M."/>
            <person name="Neufeld J.D."/>
        </authorList>
    </citation>
    <scope>NUCLEOTIDE SEQUENCE</scope>
    <source>
        <strain evidence="3">L227-S17</strain>
    </source>
</reference>
<reference evidence="2 4" key="1">
    <citation type="submission" date="2020-06" db="EMBL/GenBank/DDBJ databases">
        <title>Anoxygenic phototrophic Chloroflexota member uses a Type I reaction center.</title>
        <authorList>
            <person name="Tsuji J.M."/>
            <person name="Shaw N.A."/>
            <person name="Nagashima S."/>
            <person name="Venkiteswaran J."/>
            <person name="Schiff S.L."/>
            <person name="Hanada S."/>
            <person name="Tank M."/>
            <person name="Neufeld J.D."/>
        </authorList>
    </citation>
    <scope>NUCLEOTIDE SEQUENCE [LARGE SCALE GENOMIC DNA]</scope>
    <source>
        <strain evidence="2">L227-S17</strain>
    </source>
</reference>
<evidence type="ECO:0000259" key="1">
    <source>
        <dbReference type="PROSITE" id="PS51819"/>
    </source>
</evidence>
<dbReference type="SUPFAM" id="SSF54593">
    <property type="entry name" value="Glyoxalase/Bleomycin resistance protein/Dihydroxybiphenyl dioxygenase"/>
    <property type="match status" value="1"/>
</dbReference>
<accession>A0A8T7M363</accession>
<dbReference type="RefSeq" id="WP_341469176.1">
    <property type="nucleotide sequence ID" value="NZ_CP128399.1"/>
</dbReference>